<sequence length="495" mass="57586">MQSDLHTKGTIQETAEKEHSINEKINVNNEDSTQTDSQKDKNDQLLSAKAKRKAKYHSDLPTEISTKRLQTQLQRLQAELQRINEMLETDDLIQEDGKTKLQMISEKITVLCNQTEQYIAGRLKLDTHALFRDMCDCSHLQSKNYPLKIEVKNNISERQTQSEQNNDEVSCDIIIGGELALFNSELIRCYIQLDQRYLPLLRLIKHWTKKRKVVEAPLGNLSAYGWALAVINYLQTRLDVSLFPVLDEKDEVQKSGTGLDQFLPENVPRSALFLLPSLQSEDYITASSPELVVHEQAQGISLSFSIDRQPWTRWKELIRQKINIEKGNLIQFQKEENVAELLQGFFEHYLNLDSRIHGISVRQGQIVDRRFTCKIDDQNNIHSEKKEFKEIKQQENEEIDSTEDKEQHFFCIEDVFILSKNVGLQVLDRNVERIIQEIQRANQLIKQNAPVSELFHESDWKFITNKMMKEQKKEKRKQTSKGNEEQNESADDDSN</sequence>
<gene>
    <name evidence="7" type="ORF">EZS28_007128</name>
</gene>
<keyword evidence="4" id="KW-0175">Coiled coil</keyword>
<organism evidence="7 8">
    <name type="scientific">Streblomastix strix</name>
    <dbReference type="NCBI Taxonomy" id="222440"/>
    <lineage>
        <taxon>Eukaryota</taxon>
        <taxon>Metamonada</taxon>
        <taxon>Preaxostyla</taxon>
        <taxon>Oxymonadida</taxon>
        <taxon>Streblomastigidae</taxon>
        <taxon>Streblomastix</taxon>
    </lineage>
</organism>
<evidence type="ECO:0000313" key="8">
    <source>
        <dbReference type="Proteomes" id="UP000324800"/>
    </source>
</evidence>
<feature type="coiled-coil region" evidence="4">
    <location>
        <begin position="385"/>
        <end position="444"/>
    </location>
</feature>
<feature type="compositionally biased region" description="Polar residues" evidence="5">
    <location>
        <begin position="23"/>
        <end position="36"/>
    </location>
</feature>
<evidence type="ECO:0000256" key="2">
    <source>
        <dbReference type="ARBA" id="ARBA00022723"/>
    </source>
</evidence>
<dbReference type="Proteomes" id="UP000324800">
    <property type="component" value="Unassembled WGS sequence"/>
</dbReference>
<keyword evidence="2" id="KW-0479">Metal-binding</keyword>
<reference evidence="7 8" key="1">
    <citation type="submission" date="2019-03" db="EMBL/GenBank/DDBJ databases">
        <title>Single cell metagenomics reveals metabolic interactions within the superorganism composed of flagellate Streblomastix strix and complex community of Bacteroidetes bacteria on its surface.</title>
        <authorList>
            <person name="Treitli S.C."/>
            <person name="Kolisko M."/>
            <person name="Husnik F."/>
            <person name="Keeling P."/>
            <person name="Hampl V."/>
        </authorList>
    </citation>
    <scope>NUCLEOTIDE SEQUENCE [LARGE SCALE GENOMIC DNA]</scope>
    <source>
        <strain evidence="7">ST1C</strain>
    </source>
</reference>
<dbReference type="InterPro" id="IPR002058">
    <property type="entry name" value="PAP_assoc"/>
</dbReference>
<name>A0A5J4WRZ4_9EUKA</name>
<evidence type="ECO:0000313" key="7">
    <source>
        <dbReference type="EMBL" id="KAA6397346.1"/>
    </source>
</evidence>
<dbReference type="GO" id="GO:0031123">
    <property type="term" value="P:RNA 3'-end processing"/>
    <property type="evidence" value="ECO:0007669"/>
    <property type="project" value="TreeGrafter"/>
</dbReference>
<comment type="caution">
    <text evidence="7">The sequence shown here is derived from an EMBL/GenBank/DDBJ whole genome shotgun (WGS) entry which is preliminary data.</text>
</comment>
<evidence type="ECO:0000256" key="3">
    <source>
        <dbReference type="ARBA" id="ARBA00022842"/>
    </source>
</evidence>
<dbReference type="PANTHER" id="PTHR12271:SF40">
    <property type="entry name" value="POLY(A) RNA POLYMERASE GLD2"/>
    <property type="match status" value="1"/>
</dbReference>
<dbReference type="Gene3D" id="1.10.1410.10">
    <property type="match status" value="1"/>
</dbReference>
<dbReference type="PANTHER" id="PTHR12271">
    <property type="entry name" value="POLY A POLYMERASE CID PAP -RELATED"/>
    <property type="match status" value="1"/>
</dbReference>
<dbReference type="Pfam" id="PF03828">
    <property type="entry name" value="PAP_assoc"/>
    <property type="match status" value="1"/>
</dbReference>
<dbReference type="EMBL" id="SNRW01001201">
    <property type="protein sequence ID" value="KAA6397346.1"/>
    <property type="molecule type" value="Genomic_DNA"/>
</dbReference>
<feature type="region of interest" description="Disordered" evidence="5">
    <location>
        <begin position="1"/>
        <end position="59"/>
    </location>
</feature>
<dbReference type="GO" id="GO:0046872">
    <property type="term" value="F:metal ion binding"/>
    <property type="evidence" value="ECO:0007669"/>
    <property type="project" value="UniProtKB-KW"/>
</dbReference>
<feature type="compositionally biased region" description="Polar residues" evidence="5">
    <location>
        <begin position="1"/>
        <end position="13"/>
    </location>
</feature>
<evidence type="ECO:0000256" key="1">
    <source>
        <dbReference type="ARBA" id="ARBA00022679"/>
    </source>
</evidence>
<keyword evidence="3" id="KW-0460">Magnesium</keyword>
<dbReference type="OrthoDB" id="2274644at2759"/>
<dbReference type="AlphaFoldDB" id="A0A5J4WRZ4"/>
<proteinExistence type="predicted"/>
<dbReference type="GO" id="GO:0016779">
    <property type="term" value="F:nucleotidyltransferase activity"/>
    <property type="evidence" value="ECO:0007669"/>
    <property type="project" value="TreeGrafter"/>
</dbReference>
<keyword evidence="1" id="KW-0808">Transferase</keyword>
<evidence type="ECO:0000256" key="4">
    <source>
        <dbReference type="SAM" id="Coils"/>
    </source>
</evidence>
<feature type="domain" description="PAP-associated" evidence="6">
    <location>
        <begin position="337"/>
        <end position="418"/>
    </location>
</feature>
<protein>
    <recommendedName>
        <fullName evidence="6">PAP-associated domain-containing protein</fullName>
    </recommendedName>
</protein>
<evidence type="ECO:0000259" key="6">
    <source>
        <dbReference type="Pfam" id="PF03828"/>
    </source>
</evidence>
<feature type="region of interest" description="Disordered" evidence="5">
    <location>
        <begin position="466"/>
        <end position="495"/>
    </location>
</feature>
<accession>A0A5J4WRZ4</accession>
<dbReference type="SUPFAM" id="SSF81631">
    <property type="entry name" value="PAP/OAS1 substrate-binding domain"/>
    <property type="match status" value="1"/>
</dbReference>
<feature type="compositionally biased region" description="Acidic residues" evidence="5">
    <location>
        <begin position="485"/>
        <end position="495"/>
    </location>
</feature>
<evidence type="ECO:0000256" key="5">
    <source>
        <dbReference type="SAM" id="MobiDB-lite"/>
    </source>
</evidence>